<sequence length="48" mass="5853">MDEQKQDRNLIIISLGLQKVTASLRFDLTLFLYSFMETFQQRKWRTKN</sequence>
<reference evidence="1" key="2">
    <citation type="journal article" date="2016" name="Mol. Ecol.">
        <title>Population genomics of the filarial nematode parasite Wuchereria bancrofti from mosquitoes.</title>
        <authorList>
            <person name="Small S.T."/>
            <person name="Reimer L.J."/>
            <person name="Tisch D.J."/>
            <person name="King C.L."/>
            <person name="Christensen B.M."/>
            <person name="Siba P.M."/>
            <person name="Kazura J.W."/>
            <person name="Serre D."/>
            <person name="Zimmerman P.A."/>
        </authorList>
    </citation>
    <scope>NUCLEOTIDE SEQUENCE</scope>
    <source>
        <strain evidence="1">pt0022</strain>
    </source>
</reference>
<reference evidence="2" key="3">
    <citation type="submission" date="2024-02" db="UniProtKB">
        <authorList>
            <consortium name="WormBaseParasite"/>
        </authorList>
    </citation>
    <scope>IDENTIFICATION</scope>
    <source>
        <strain evidence="2">pt0022</strain>
    </source>
</reference>
<protein>
    <submittedName>
        <fullName evidence="2">Uncharacterized protein</fullName>
    </submittedName>
</protein>
<dbReference type="Proteomes" id="UP000093561">
    <property type="component" value="Unassembled WGS sequence"/>
</dbReference>
<dbReference type="WBParaSite" id="mrna-Wban_08205">
    <property type="protein sequence ID" value="mrna-Wban_08205"/>
    <property type="gene ID" value="Wban_08205"/>
</dbReference>
<accession>A0AAF5Q0W6</accession>
<proteinExistence type="predicted"/>
<evidence type="ECO:0000313" key="1">
    <source>
        <dbReference type="Proteomes" id="UP000093561"/>
    </source>
</evidence>
<organism evidence="1 2">
    <name type="scientific">Wuchereria bancrofti</name>
    <dbReference type="NCBI Taxonomy" id="6293"/>
    <lineage>
        <taxon>Eukaryota</taxon>
        <taxon>Metazoa</taxon>
        <taxon>Ecdysozoa</taxon>
        <taxon>Nematoda</taxon>
        <taxon>Chromadorea</taxon>
        <taxon>Rhabditida</taxon>
        <taxon>Spirurina</taxon>
        <taxon>Spiruromorpha</taxon>
        <taxon>Filarioidea</taxon>
        <taxon>Onchocercidae</taxon>
        <taxon>Wuchereria</taxon>
    </lineage>
</organism>
<reference evidence="1" key="1">
    <citation type="submission" date="2015-03" db="EMBL/GenBank/DDBJ databases">
        <title>Wuchereria bancrofti Genome Sequencing Papua New Guinea Strain.</title>
        <authorList>
            <person name="Small S.T."/>
            <person name="Serre D."/>
            <person name="Zimmerman P.A."/>
        </authorList>
    </citation>
    <scope>NUCLEOTIDE SEQUENCE [LARGE SCALE GENOMIC DNA]</scope>
    <source>
        <strain evidence="1">pt0022</strain>
    </source>
</reference>
<evidence type="ECO:0000313" key="2">
    <source>
        <dbReference type="WBParaSite" id="mrna-Wban_08205"/>
    </source>
</evidence>
<name>A0AAF5Q0W6_WUCBA</name>
<dbReference type="AlphaFoldDB" id="A0AAF5Q0W6"/>